<evidence type="ECO:0000256" key="5">
    <source>
        <dbReference type="ARBA" id="ARBA00023146"/>
    </source>
</evidence>
<dbReference type="PROSITE" id="PS50862">
    <property type="entry name" value="AA_TRNA_LIGASE_II"/>
    <property type="match status" value="1"/>
</dbReference>
<dbReference type="HAMAP" id="MF_00252">
    <property type="entry name" value="Lys_tRNA_synth_class2"/>
    <property type="match status" value="1"/>
</dbReference>
<evidence type="ECO:0000313" key="9">
    <source>
        <dbReference type="EMBL" id="KAK4089391.1"/>
    </source>
</evidence>
<dbReference type="Gene3D" id="2.40.50.140">
    <property type="entry name" value="Nucleic acid-binding proteins"/>
    <property type="match status" value="1"/>
</dbReference>
<evidence type="ECO:0000256" key="4">
    <source>
        <dbReference type="ARBA" id="ARBA00022840"/>
    </source>
</evidence>
<dbReference type="EMBL" id="JAWRVI010000020">
    <property type="protein sequence ID" value="KAK4089391.1"/>
    <property type="molecule type" value="Genomic_DNA"/>
</dbReference>
<name>A0ABR0BZW8_PURLI</name>
<dbReference type="PANTHER" id="PTHR42918">
    <property type="entry name" value="LYSYL-TRNA SYNTHETASE"/>
    <property type="match status" value="1"/>
</dbReference>
<dbReference type="SUPFAM" id="SSF55681">
    <property type="entry name" value="Class II aaRS and biotin synthetases"/>
    <property type="match status" value="1"/>
</dbReference>
<keyword evidence="5" id="KW-0030">Aminoacyl-tRNA synthetase</keyword>
<feature type="domain" description="Aminoacyl-transfer RNA synthetases class-II family profile" evidence="8">
    <location>
        <begin position="462"/>
        <end position="788"/>
    </location>
</feature>
<keyword evidence="10" id="KW-1185">Reference proteome</keyword>
<dbReference type="CDD" id="cd04322">
    <property type="entry name" value="LysRS_N"/>
    <property type="match status" value="1"/>
</dbReference>
<dbReference type="InterPro" id="IPR002313">
    <property type="entry name" value="Lys-tRNA-ligase_II"/>
</dbReference>
<protein>
    <recommendedName>
        <fullName evidence="1">lysine--tRNA ligase</fullName>
        <ecNumber evidence="1">6.1.1.6</ecNumber>
    </recommendedName>
    <alternativeName>
        <fullName evidence="6">Lysyl-tRNA synthetase</fullName>
    </alternativeName>
</protein>
<dbReference type="Proteomes" id="UP001287286">
    <property type="component" value="Unassembled WGS sequence"/>
</dbReference>
<dbReference type="PRINTS" id="PR00982">
    <property type="entry name" value="TRNASYNTHLYS"/>
</dbReference>
<evidence type="ECO:0000256" key="3">
    <source>
        <dbReference type="ARBA" id="ARBA00022741"/>
    </source>
</evidence>
<organism evidence="9 10">
    <name type="scientific">Purpureocillium lilacinum</name>
    <name type="common">Paecilomyces lilacinus</name>
    <dbReference type="NCBI Taxonomy" id="33203"/>
    <lineage>
        <taxon>Eukaryota</taxon>
        <taxon>Fungi</taxon>
        <taxon>Dikarya</taxon>
        <taxon>Ascomycota</taxon>
        <taxon>Pezizomycotina</taxon>
        <taxon>Sordariomycetes</taxon>
        <taxon>Hypocreomycetidae</taxon>
        <taxon>Hypocreales</taxon>
        <taxon>Ophiocordycipitaceae</taxon>
        <taxon>Purpureocillium</taxon>
    </lineage>
</organism>
<dbReference type="PANTHER" id="PTHR42918:SF9">
    <property type="entry name" value="LYSINE--TRNA LIGASE"/>
    <property type="match status" value="1"/>
</dbReference>
<evidence type="ECO:0000256" key="6">
    <source>
        <dbReference type="ARBA" id="ARBA00030563"/>
    </source>
</evidence>
<evidence type="ECO:0000256" key="7">
    <source>
        <dbReference type="SAM" id="MobiDB-lite"/>
    </source>
</evidence>
<reference evidence="9 10" key="1">
    <citation type="journal article" date="2024" name="Microbiol. Resour. Announc.">
        <title>Genome annotations for the ascomycete fungi Trichoderma harzianum, Trichoderma aggressivum, and Purpureocillium lilacinum.</title>
        <authorList>
            <person name="Beijen E.P.W."/>
            <person name="Ohm R.A."/>
        </authorList>
    </citation>
    <scope>NUCLEOTIDE SEQUENCE [LARGE SCALE GENOMIC DNA]</scope>
    <source>
        <strain evidence="9 10">CBS 150709</strain>
    </source>
</reference>
<evidence type="ECO:0000259" key="8">
    <source>
        <dbReference type="PROSITE" id="PS50862"/>
    </source>
</evidence>
<evidence type="ECO:0000313" key="10">
    <source>
        <dbReference type="Proteomes" id="UP001287286"/>
    </source>
</evidence>
<dbReference type="EC" id="6.1.1.6" evidence="1"/>
<dbReference type="InterPro" id="IPR044136">
    <property type="entry name" value="Lys-tRNA-ligase_II_N"/>
</dbReference>
<keyword evidence="3" id="KW-0547">Nucleotide-binding</keyword>
<feature type="compositionally biased region" description="Basic and acidic residues" evidence="7">
    <location>
        <begin position="237"/>
        <end position="259"/>
    </location>
</feature>
<comment type="caution">
    <text evidence="9">The sequence shown here is derived from an EMBL/GenBank/DDBJ whole genome shotgun (WGS) entry which is preliminary data.</text>
</comment>
<dbReference type="NCBIfam" id="NF001756">
    <property type="entry name" value="PRK00484.1"/>
    <property type="match status" value="1"/>
</dbReference>
<dbReference type="NCBIfam" id="TIGR00499">
    <property type="entry name" value="lysS_bact"/>
    <property type="match status" value="1"/>
</dbReference>
<dbReference type="Gene3D" id="3.30.930.10">
    <property type="entry name" value="Bira Bifunctional Protein, Domain 2"/>
    <property type="match status" value="1"/>
</dbReference>
<keyword evidence="4" id="KW-0067">ATP-binding</keyword>
<feature type="region of interest" description="Disordered" evidence="7">
    <location>
        <begin position="237"/>
        <end position="276"/>
    </location>
</feature>
<evidence type="ECO:0000256" key="1">
    <source>
        <dbReference type="ARBA" id="ARBA00013166"/>
    </source>
</evidence>
<dbReference type="InterPro" id="IPR006195">
    <property type="entry name" value="aa-tRNA-synth_II"/>
</dbReference>
<proteinExistence type="inferred from homology"/>
<dbReference type="CDD" id="cd00775">
    <property type="entry name" value="LysRS_core"/>
    <property type="match status" value="1"/>
</dbReference>
<accession>A0ABR0BZW8</accession>
<sequence>MMAIDDPVEADELEPRIMRSKGVADARYRILGRWRAMRLMAPVSLGCAIGTPNRPEMRSKDCFERDADGRSTGRRQAWITVASMPARLPAVALVDSRSSANKVFPCSSSGAAAVAWLPGTLQKAVGTNLRRKQGPGGWLPSPRVNAQGPVGQGLADPAIPSSTWIWRERRQRRRRHGTSRHIRIPRPDYPLRNAQTARRAPQTTAIMADNQPASGADAAAAAVAKLHLDEVTGEMISKTELKKRQKAREKEAAKKEKQAAHPQPAAKTGEAAEKELTPNQYFEIRSGVVNELHAKGKAYPHKYHVTYDIRKFADDFSHLKNGESDKTKSIQLAGRIYVKRSAGSKLYFYDIRSDGTRLQVLAQADNVDDKAVPFEEQHINLRRGDIIGVRGFPTRTNPKTKQGGGDYSGELSIGAIEVTLLSPCLHQIPDDHYGFKNPEQRFRQRYLDLMMNERSRQIFITRAKVDSYIRRWFDEREFVSVQTPMLNPIAGGATARPFITHHNDMNMDMFLRVAPELYLKMLVVGGLNRVYEMGRQFRNESVDLTHNPEFTSLEFYMAYADVNDLMGMTEELVSGLVKHVHGSYKTIFHNIKGEPIEINWEAPWPKIDMIPGLEEATGEKFPPADQLHTDETGDFLKKVLKKTGVECNPPLTNARMIDALVGEFLESRCINPTFIMGHPKMMSPLAKSSRTTPGLCERFEVFVATKEIANAYTELNVAAEQRANFEEQARQKAQGDDEAQMVDETFCRALEHGLPPTGGWGMGIDRMMMFLTDNYSIREVLAFPTMKPE</sequence>
<dbReference type="InterPro" id="IPR004364">
    <property type="entry name" value="Aa-tRNA-synt_II"/>
</dbReference>
<gene>
    <name evidence="9" type="ORF">Purlil1_6380</name>
</gene>
<dbReference type="SUPFAM" id="SSF50249">
    <property type="entry name" value="Nucleic acid-binding proteins"/>
    <property type="match status" value="1"/>
</dbReference>
<evidence type="ECO:0000256" key="2">
    <source>
        <dbReference type="ARBA" id="ARBA00022598"/>
    </source>
</evidence>
<dbReference type="InterPro" id="IPR012340">
    <property type="entry name" value="NA-bd_OB-fold"/>
</dbReference>
<dbReference type="InterPro" id="IPR045864">
    <property type="entry name" value="aa-tRNA-synth_II/BPL/LPL"/>
</dbReference>
<keyword evidence="2" id="KW-0436">Ligase</keyword>
<dbReference type="Pfam" id="PF00152">
    <property type="entry name" value="tRNA-synt_2"/>
    <property type="match status" value="1"/>
</dbReference>
<dbReference type="InterPro" id="IPR018149">
    <property type="entry name" value="Lys-tRNA-synth_II_C"/>
</dbReference>